<feature type="region of interest" description="Disordered" evidence="1">
    <location>
        <begin position="1"/>
        <end position="36"/>
    </location>
</feature>
<evidence type="ECO:0000313" key="2">
    <source>
        <dbReference type="Proteomes" id="UP000504635"/>
    </source>
</evidence>
<dbReference type="InParanoid" id="A0A6J2YWW2"/>
<dbReference type="GeneID" id="115891379"/>
<organism evidence="2 3">
    <name type="scientific">Sitophilus oryzae</name>
    <name type="common">Rice weevil</name>
    <name type="synonym">Curculio oryzae</name>
    <dbReference type="NCBI Taxonomy" id="7048"/>
    <lineage>
        <taxon>Eukaryota</taxon>
        <taxon>Metazoa</taxon>
        <taxon>Ecdysozoa</taxon>
        <taxon>Arthropoda</taxon>
        <taxon>Hexapoda</taxon>
        <taxon>Insecta</taxon>
        <taxon>Pterygota</taxon>
        <taxon>Neoptera</taxon>
        <taxon>Endopterygota</taxon>
        <taxon>Coleoptera</taxon>
        <taxon>Polyphaga</taxon>
        <taxon>Cucujiformia</taxon>
        <taxon>Curculionidae</taxon>
        <taxon>Dryophthorinae</taxon>
        <taxon>Sitophilus</taxon>
    </lineage>
</organism>
<dbReference type="RefSeq" id="XP_030767686.1">
    <property type="nucleotide sequence ID" value="XM_030911826.1"/>
</dbReference>
<dbReference type="Proteomes" id="UP000504635">
    <property type="component" value="Unplaced"/>
</dbReference>
<feature type="region of interest" description="Disordered" evidence="1">
    <location>
        <begin position="314"/>
        <end position="396"/>
    </location>
</feature>
<feature type="compositionally biased region" description="Basic and acidic residues" evidence="1">
    <location>
        <begin position="20"/>
        <end position="35"/>
    </location>
</feature>
<name>A0A6J2YWW2_SITOR</name>
<accession>A0A6J2YWW2</accession>
<feature type="compositionally biased region" description="Polar residues" evidence="1">
    <location>
        <begin position="530"/>
        <end position="548"/>
    </location>
</feature>
<dbReference type="AlphaFoldDB" id="A0A6J2YWW2"/>
<gene>
    <name evidence="3" type="primary">LOC115891379</name>
</gene>
<sequence>MEDGESKNCGQKSGKGLKQQGREENNKGQPEREILRLPPITVDQLPAFRKKKPDLILPEDNLRLPDGSFKDIKTEYEREFKGYDKNFPDLTLFINRRIPGDHVLKLEGDHEFHTEYEDAYRNVLERLGLKKELKVIESDTVDDLRLRRPELVKRSTNLRLEGELSHITNYAESFIWYLLTKRTELQRKGTTLRLEGDMDHMTENRNSFVPYDNVIRPPLCKRFTNLHLSGSFHMDTENRENFLPFKVQRPYQFSKMPTNLHLEGTLFLEPEYKSSFIRYQNYERPQPVLPHDQIKSPVEFSDASSSSSALKHPLIPYLRTSDIEEHRQSRSRSRHNSRPSSRSVSQPSRPTSRSSSRSPLRLHIRPPSRSFSRPSSRTENLSKFKHMESDDEESKDLCKNRFRKSFTSGPKIHNLGTGKNKEISQRNTDRIIKYTKTLAPNMAANLSSPIIASRDPSPNRRLNMRTKAQKRDWNPAALQHHTVFNHQEPEQFDGRFECQPEYRRAYMNYLVREKVENKQQLIKRPGSESKGFSTSEDASDNAMPSYSQNIKNKKPPINRKSEKKIELMETKVFGQKCRHISESGTTSSEDIFLNTKRSQIPRPISLNFKRRKDGETSEENNFQPAFVLI</sequence>
<dbReference type="KEGG" id="soy:115891379"/>
<feature type="compositionally biased region" description="Low complexity" evidence="1">
    <location>
        <begin position="10"/>
        <end position="19"/>
    </location>
</feature>
<keyword evidence="2" id="KW-1185">Reference proteome</keyword>
<feature type="compositionally biased region" description="Low complexity" evidence="1">
    <location>
        <begin position="338"/>
        <end position="359"/>
    </location>
</feature>
<protein>
    <submittedName>
        <fullName evidence="3">Uncharacterized protein LOC115891379</fullName>
    </submittedName>
</protein>
<feature type="compositionally biased region" description="Low complexity" evidence="1">
    <location>
        <begin position="367"/>
        <end position="377"/>
    </location>
</feature>
<reference evidence="3" key="1">
    <citation type="submission" date="2025-08" db="UniProtKB">
        <authorList>
            <consortium name="RefSeq"/>
        </authorList>
    </citation>
    <scope>IDENTIFICATION</scope>
    <source>
        <tissue evidence="3">Gonads</tissue>
    </source>
</reference>
<evidence type="ECO:0000256" key="1">
    <source>
        <dbReference type="SAM" id="MobiDB-lite"/>
    </source>
</evidence>
<dbReference type="OrthoDB" id="407410at2759"/>
<proteinExistence type="predicted"/>
<evidence type="ECO:0000313" key="3">
    <source>
        <dbReference type="RefSeq" id="XP_030767686.1"/>
    </source>
</evidence>
<feature type="region of interest" description="Disordered" evidence="1">
    <location>
        <begin position="521"/>
        <end position="559"/>
    </location>
</feature>